<feature type="region of interest" description="Disordered" evidence="5">
    <location>
        <begin position="399"/>
        <end position="495"/>
    </location>
</feature>
<dbReference type="Gene3D" id="3.30.40.10">
    <property type="entry name" value="Zinc/RING finger domain, C3HC4 (zinc finger)"/>
    <property type="match status" value="1"/>
</dbReference>
<evidence type="ECO:0000313" key="9">
    <source>
        <dbReference type="Proteomes" id="UP000751190"/>
    </source>
</evidence>
<dbReference type="InterPro" id="IPR011016">
    <property type="entry name" value="Znf_RING-CH"/>
</dbReference>
<dbReference type="OrthoDB" id="21204at2759"/>
<feature type="signal peptide" evidence="6">
    <location>
        <begin position="1"/>
        <end position="20"/>
    </location>
</feature>
<feature type="compositionally biased region" description="Low complexity" evidence="5">
    <location>
        <begin position="438"/>
        <end position="478"/>
    </location>
</feature>
<dbReference type="InterPro" id="IPR001841">
    <property type="entry name" value="Znf_RING"/>
</dbReference>
<evidence type="ECO:0000259" key="7">
    <source>
        <dbReference type="PROSITE" id="PS50089"/>
    </source>
</evidence>
<keyword evidence="1" id="KW-0479">Metal-binding</keyword>
<dbReference type="Pfam" id="PF13639">
    <property type="entry name" value="zf-RING_2"/>
    <property type="match status" value="1"/>
</dbReference>
<sequence>MQSTRGILAAVALLAARGAATPGDGCHGAYTCPGGRIATDTMNRQPSCVISIVATTTPRPIELECDACCTSNHTWVMTPERSGASDTSSRVSFHVNFTRADNAESARPMLTMMAFYGRRYRTVQQIQRVGVGTWTTYYDETVSTSLETEPGVPFKLAFLYSYAEGRSIIGFDTPHGIASTLIVCLMIVGCVGALTRSSWLVTYTHRHGMEPRTRSQYWSWFFCQHRLRSDMEAHKRTLRADELKDEAEADAAIARCRHGSLLELELTAEQLTSVQTESCPVCIDELGAEQQLSMLPCGHVFHRHCVDHWFRYTKAAVRRCPMCKMDTLLSTDTPSEEGPAPGARQDPLSVDAADPADAESARPQSLAATARTIASRELDAAPACDALTGAEDEADVSSSATACSVDERPQCSSGARSPRGSHTARLEHVVVVQHGERSAAASTGAAAAPANAEPSSGAGGSELPACGEGSNSASSFSSHTDHSAAPPQSKPRWRL</sequence>
<dbReference type="PROSITE" id="PS50089">
    <property type="entry name" value="ZF_RING_2"/>
    <property type="match status" value="1"/>
</dbReference>
<keyword evidence="6" id="KW-0732">Signal</keyword>
<feature type="chain" id="PRO_5035196241" description="RING-type domain-containing protein" evidence="6">
    <location>
        <begin position="21"/>
        <end position="495"/>
    </location>
</feature>
<reference evidence="8" key="1">
    <citation type="submission" date="2021-05" db="EMBL/GenBank/DDBJ databases">
        <title>The genome of the haptophyte Pavlova lutheri (Diacronema luteri, Pavlovales) - a model for lipid biosynthesis in eukaryotic algae.</title>
        <authorList>
            <person name="Hulatt C.J."/>
            <person name="Posewitz M.C."/>
        </authorList>
    </citation>
    <scope>NUCLEOTIDE SEQUENCE</scope>
    <source>
        <strain evidence="8">NIVA-4/92</strain>
    </source>
</reference>
<dbReference type="SUPFAM" id="SSF57850">
    <property type="entry name" value="RING/U-box"/>
    <property type="match status" value="1"/>
</dbReference>
<feature type="domain" description="RING-type" evidence="7">
    <location>
        <begin position="279"/>
        <end position="324"/>
    </location>
</feature>
<dbReference type="GO" id="GO:0043161">
    <property type="term" value="P:proteasome-mediated ubiquitin-dependent protein catabolic process"/>
    <property type="evidence" value="ECO:0007669"/>
    <property type="project" value="TreeGrafter"/>
</dbReference>
<dbReference type="EMBL" id="JAGTXO010000005">
    <property type="protein sequence ID" value="KAG8468120.1"/>
    <property type="molecule type" value="Genomic_DNA"/>
</dbReference>
<evidence type="ECO:0000256" key="5">
    <source>
        <dbReference type="SAM" id="MobiDB-lite"/>
    </source>
</evidence>
<gene>
    <name evidence="8" type="ORF">KFE25_007172</name>
</gene>
<keyword evidence="3" id="KW-0862">Zinc</keyword>
<dbReference type="UniPathway" id="UPA00143"/>
<evidence type="ECO:0000256" key="2">
    <source>
        <dbReference type="ARBA" id="ARBA00022771"/>
    </source>
</evidence>
<dbReference type="SMART" id="SM00184">
    <property type="entry name" value="RING"/>
    <property type="match status" value="1"/>
</dbReference>
<feature type="region of interest" description="Disordered" evidence="5">
    <location>
        <begin position="331"/>
        <end position="367"/>
    </location>
</feature>
<evidence type="ECO:0000313" key="8">
    <source>
        <dbReference type="EMBL" id="KAG8468120.1"/>
    </source>
</evidence>
<evidence type="ECO:0000256" key="3">
    <source>
        <dbReference type="ARBA" id="ARBA00022833"/>
    </source>
</evidence>
<dbReference type="PANTHER" id="PTHR22763">
    <property type="entry name" value="RING ZINC FINGER PROTEIN"/>
    <property type="match status" value="1"/>
</dbReference>
<evidence type="ECO:0000256" key="6">
    <source>
        <dbReference type="SAM" id="SignalP"/>
    </source>
</evidence>
<evidence type="ECO:0000256" key="1">
    <source>
        <dbReference type="ARBA" id="ARBA00022723"/>
    </source>
</evidence>
<dbReference type="AlphaFoldDB" id="A0A8J5XUD2"/>
<keyword evidence="9" id="KW-1185">Reference proteome</keyword>
<dbReference type="GO" id="GO:0016567">
    <property type="term" value="P:protein ubiquitination"/>
    <property type="evidence" value="ECO:0007669"/>
    <property type="project" value="UniProtKB-UniPathway"/>
</dbReference>
<proteinExistence type="predicted"/>
<accession>A0A8J5XUD2</accession>
<comment type="caution">
    <text evidence="8">The sequence shown here is derived from an EMBL/GenBank/DDBJ whole genome shotgun (WGS) entry which is preliminary data.</text>
</comment>
<protein>
    <recommendedName>
        <fullName evidence="7">RING-type domain-containing protein</fullName>
    </recommendedName>
</protein>
<organism evidence="8 9">
    <name type="scientific">Diacronema lutheri</name>
    <name type="common">Unicellular marine alga</name>
    <name type="synonym">Monochrysis lutheri</name>
    <dbReference type="NCBI Taxonomy" id="2081491"/>
    <lineage>
        <taxon>Eukaryota</taxon>
        <taxon>Haptista</taxon>
        <taxon>Haptophyta</taxon>
        <taxon>Pavlovophyceae</taxon>
        <taxon>Pavlovales</taxon>
        <taxon>Pavlovaceae</taxon>
        <taxon>Diacronema</taxon>
    </lineage>
</organism>
<dbReference type="InterPro" id="IPR013083">
    <property type="entry name" value="Znf_RING/FYVE/PHD"/>
</dbReference>
<dbReference type="GO" id="GO:0008270">
    <property type="term" value="F:zinc ion binding"/>
    <property type="evidence" value="ECO:0007669"/>
    <property type="project" value="UniProtKB-KW"/>
</dbReference>
<dbReference type="GO" id="GO:0061630">
    <property type="term" value="F:ubiquitin protein ligase activity"/>
    <property type="evidence" value="ECO:0007669"/>
    <property type="project" value="TreeGrafter"/>
</dbReference>
<keyword evidence="2 4" id="KW-0863">Zinc-finger</keyword>
<dbReference type="GO" id="GO:0012505">
    <property type="term" value="C:endomembrane system"/>
    <property type="evidence" value="ECO:0007669"/>
    <property type="project" value="TreeGrafter"/>
</dbReference>
<dbReference type="Proteomes" id="UP000751190">
    <property type="component" value="Unassembled WGS sequence"/>
</dbReference>
<evidence type="ECO:0000256" key="4">
    <source>
        <dbReference type="PROSITE-ProRule" id="PRU00175"/>
    </source>
</evidence>
<dbReference type="InterPro" id="IPR050731">
    <property type="entry name" value="HRD1_E3_ubiq-ligases"/>
</dbReference>
<name>A0A8J5XUD2_DIALT</name>
<dbReference type="SMART" id="SM00744">
    <property type="entry name" value="RINGv"/>
    <property type="match status" value="1"/>
</dbReference>